<feature type="region of interest" description="Disordered" evidence="1">
    <location>
        <begin position="1"/>
        <end position="24"/>
    </location>
</feature>
<reference evidence="2" key="2">
    <citation type="journal article" date="2023" name="IMA Fungus">
        <title>Comparative genomic study of the Penicillium genus elucidates a diverse pangenome and 15 lateral gene transfer events.</title>
        <authorList>
            <person name="Petersen C."/>
            <person name="Sorensen T."/>
            <person name="Nielsen M.R."/>
            <person name="Sondergaard T.E."/>
            <person name="Sorensen J.L."/>
            <person name="Fitzpatrick D.A."/>
            <person name="Frisvad J.C."/>
            <person name="Nielsen K.L."/>
        </authorList>
    </citation>
    <scope>NUCLEOTIDE SEQUENCE</scope>
    <source>
        <strain evidence="2">IBT 29677</strain>
    </source>
</reference>
<accession>A0A9W9VZD3</accession>
<reference evidence="2" key="1">
    <citation type="submission" date="2022-12" db="EMBL/GenBank/DDBJ databases">
        <authorList>
            <person name="Petersen C."/>
        </authorList>
    </citation>
    <scope>NUCLEOTIDE SEQUENCE</scope>
    <source>
        <strain evidence="2">IBT 29677</strain>
    </source>
</reference>
<evidence type="ECO:0000313" key="2">
    <source>
        <dbReference type="EMBL" id="KAJ5392217.1"/>
    </source>
</evidence>
<feature type="compositionally biased region" description="Polar residues" evidence="1">
    <location>
        <begin position="1"/>
        <end position="11"/>
    </location>
</feature>
<dbReference type="GeneID" id="81371324"/>
<dbReference type="Proteomes" id="UP001147747">
    <property type="component" value="Unassembled WGS sequence"/>
</dbReference>
<evidence type="ECO:0000313" key="3">
    <source>
        <dbReference type="Proteomes" id="UP001147747"/>
    </source>
</evidence>
<protein>
    <submittedName>
        <fullName evidence="2">Uncharacterized protein</fullName>
    </submittedName>
</protein>
<keyword evidence="3" id="KW-1185">Reference proteome</keyword>
<organism evidence="2 3">
    <name type="scientific">Penicillium cosmopolitanum</name>
    <dbReference type="NCBI Taxonomy" id="1131564"/>
    <lineage>
        <taxon>Eukaryota</taxon>
        <taxon>Fungi</taxon>
        <taxon>Dikarya</taxon>
        <taxon>Ascomycota</taxon>
        <taxon>Pezizomycotina</taxon>
        <taxon>Eurotiomycetes</taxon>
        <taxon>Eurotiomycetidae</taxon>
        <taxon>Eurotiales</taxon>
        <taxon>Aspergillaceae</taxon>
        <taxon>Penicillium</taxon>
    </lineage>
</organism>
<evidence type="ECO:0000256" key="1">
    <source>
        <dbReference type="SAM" id="MobiDB-lite"/>
    </source>
</evidence>
<sequence>MRQEEAQSIGQAVSDDPKSGDTRTTTIKVSKFGIFENKAINGNILKRLLERIAICKAPRPEVSLIDEFAEDTYKETEEREWNCQDYKFVLVLTTRSKENGIIDPKELPYQTRKKNLNLIRKKERV</sequence>
<dbReference type="EMBL" id="JAPZBU010000008">
    <property type="protein sequence ID" value="KAJ5392217.1"/>
    <property type="molecule type" value="Genomic_DNA"/>
</dbReference>
<comment type="caution">
    <text evidence="2">The sequence shown here is derived from an EMBL/GenBank/DDBJ whole genome shotgun (WGS) entry which is preliminary data.</text>
</comment>
<proteinExistence type="predicted"/>
<gene>
    <name evidence="2" type="ORF">N7509_007707</name>
</gene>
<dbReference type="RefSeq" id="XP_056487895.1">
    <property type="nucleotide sequence ID" value="XM_056632344.1"/>
</dbReference>
<dbReference type="AlphaFoldDB" id="A0A9W9VZD3"/>
<name>A0A9W9VZD3_9EURO</name>